<keyword evidence="4" id="KW-1003">Cell membrane</keyword>
<name>A0A9C9JZI7_UNCW3</name>
<comment type="caution">
    <text evidence="11">The sequence shown here is derived from an EMBL/GenBank/DDBJ whole genome shotgun (WGS) entry which is preliminary data.</text>
</comment>
<feature type="transmembrane region" description="Helical" evidence="9">
    <location>
        <begin position="146"/>
        <end position="164"/>
    </location>
</feature>
<evidence type="ECO:0000256" key="4">
    <source>
        <dbReference type="ARBA" id="ARBA00022475"/>
    </source>
</evidence>
<organism evidence="11 12">
    <name type="scientific">candidate division WOR-3 bacterium</name>
    <dbReference type="NCBI Taxonomy" id="2052148"/>
    <lineage>
        <taxon>Bacteria</taxon>
        <taxon>Bacteria division WOR-3</taxon>
    </lineage>
</organism>
<evidence type="ECO:0000313" key="11">
    <source>
        <dbReference type="EMBL" id="HEC77965.1"/>
    </source>
</evidence>
<evidence type="ECO:0000259" key="10">
    <source>
        <dbReference type="PROSITE" id="PS50928"/>
    </source>
</evidence>
<evidence type="ECO:0000256" key="2">
    <source>
        <dbReference type="ARBA" id="ARBA00007069"/>
    </source>
</evidence>
<dbReference type="NCBIfam" id="TIGR00974">
    <property type="entry name" value="3a0107s02c"/>
    <property type="match status" value="1"/>
</dbReference>
<keyword evidence="5" id="KW-0592">Phosphate transport</keyword>
<dbReference type="PROSITE" id="PS50928">
    <property type="entry name" value="ABC_TM1"/>
    <property type="match status" value="1"/>
</dbReference>
<dbReference type="InterPro" id="IPR000515">
    <property type="entry name" value="MetI-like"/>
</dbReference>
<feature type="domain" description="ABC transmembrane type-1" evidence="10">
    <location>
        <begin position="70"/>
        <end position="281"/>
    </location>
</feature>
<dbReference type="Gene3D" id="1.10.3720.10">
    <property type="entry name" value="MetI-like"/>
    <property type="match status" value="1"/>
</dbReference>
<comment type="subcellular location">
    <subcellularLocation>
        <location evidence="1">Cell membrane</location>
        <topology evidence="1">Multi-pass membrane protein</topology>
    </subcellularLocation>
</comment>
<keyword evidence="8 9" id="KW-0472">Membrane</keyword>
<gene>
    <name evidence="11" type="primary">pstC</name>
    <name evidence="11" type="ORF">ENI34_02340</name>
</gene>
<dbReference type="InterPro" id="IPR035906">
    <property type="entry name" value="MetI-like_sf"/>
</dbReference>
<feature type="transmembrane region" description="Helical" evidence="9">
    <location>
        <begin position="259"/>
        <end position="281"/>
    </location>
</feature>
<evidence type="ECO:0000256" key="9">
    <source>
        <dbReference type="SAM" id="Phobius"/>
    </source>
</evidence>
<evidence type="ECO:0000256" key="8">
    <source>
        <dbReference type="ARBA" id="ARBA00023136"/>
    </source>
</evidence>
<evidence type="ECO:0000313" key="12">
    <source>
        <dbReference type="Proteomes" id="UP000885826"/>
    </source>
</evidence>
<dbReference type="NCBIfam" id="TIGR02138">
    <property type="entry name" value="phosphate_pstC"/>
    <property type="match status" value="1"/>
</dbReference>
<dbReference type="AlphaFoldDB" id="A0A9C9JZI7"/>
<accession>A0A9C9JZI7</accession>
<dbReference type="GO" id="GO:0005315">
    <property type="term" value="F:phosphate transmembrane transporter activity"/>
    <property type="evidence" value="ECO:0007669"/>
    <property type="project" value="InterPro"/>
</dbReference>
<dbReference type="SUPFAM" id="SSF161098">
    <property type="entry name" value="MetI-like"/>
    <property type="match status" value="1"/>
</dbReference>
<keyword evidence="7 9" id="KW-1133">Transmembrane helix</keyword>
<dbReference type="Proteomes" id="UP000885826">
    <property type="component" value="Unassembled WGS sequence"/>
</dbReference>
<dbReference type="CDD" id="cd06261">
    <property type="entry name" value="TM_PBP2"/>
    <property type="match status" value="1"/>
</dbReference>
<evidence type="ECO:0000256" key="1">
    <source>
        <dbReference type="ARBA" id="ARBA00004651"/>
    </source>
</evidence>
<dbReference type="Pfam" id="PF00528">
    <property type="entry name" value="BPD_transp_1"/>
    <property type="match status" value="1"/>
</dbReference>
<evidence type="ECO:0000256" key="3">
    <source>
        <dbReference type="ARBA" id="ARBA00022448"/>
    </source>
</evidence>
<dbReference type="PANTHER" id="PTHR30425">
    <property type="entry name" value="PHOSPHATE TRANSPORT SYSTEM PERMEASE PROTEIN PST"/>
    <property type="match status" value="1"/>
</dbReference>
<dbReference type="PANTHER" id="PTHR30425:SF1">
    <property type="entry name" value="PHOSPHATE TRANSPORT SYSTEM PERMEASE PROTEIN PSTC"/>
    <property type="match status" value="1"/>
</dbReference>
<dbReference type="GO" id="GO:0005886">
    <property type="term" value="C:plasma membrane"/>
    <property type="evidence" value="ECO:0007669"/>
    <property type="project" value="UniProtKB-SubCell"/>
</dbReference>
<feature type="transmembrane region" description="Helical" evidence="9">
    <location>
        <begin position="110"/>
        <end position="134"/>
    </location>
</feature>
<dbReference type="EMBL" id="DRIG01000027">
    <property type="protein sequence ID" value="HEC77965.1"/>
    <property type="molecule type" value="Genomic_DNA"/>
</dbReference>
<evidence type="ECO:0000256" key="6">
    <source>
        <dbReference type="ARBA" id="ARBA00022692"/>
    </source>
</evidence>
<dbReference type="InterPro" id="IPR051124">
    <property type="entry name" value="Phosphate_Transport_Permease"/>
</dbReference>
<keyword evidence="3" id="KW-0813">Transport</keyword>
<dbReference type="GO" id="GO:0035435">
    <property type="term" value="P:phosphate ion transmembrane transport"/>
    <property type="evidence" value="ECO:0007669"/>
    <property type="project" value="InterPro"/>
</dbReference>
<feature type="transmembrane region" description="Helical" evidence="9">
    <location>
        <begin position="219"/>
        <end position="239"/>
    </location>
</feature>
<comment type="similarity">
    <text evidence="2">Belongs to the binding-protein-dependent transport system permease family. CysTW subfamily.</text>
</comment>
<dbReference type="InterPro" id="IPR011864">
    <property type="entry name" value="Phosphate_PstC"/>
</dbReference>
<feature type="transmembrane region" description="Helical" evidence="9">
    <location>
        <begin position="12"/>
        <end position="34"/>
    </location>
</feature>
<evidence type="ECO:0000256" key="7">
    <source>
        <dbReference type="ARBA" id="ARBA00022989"/>
    </source>
</evidence>
<evidence type="ECO:0000256" key="5">
    <source>
        <dbReference type="ARBA" id="ARBA00022592"/>
    </source>
</evidence>
<keyword evidence="6 9" id="KW-0812">Transmembrane</keyword>
<proteinExistence type="inferred from homology"/>
<dbReference type="InterPro" id="IPR005672">
    <property type="entry name" value="Phosphate_PstA"/>
</dbReference>
<sequence length="291" mass="31773">MRRLAMKERGFQFIVLFSALCSIVFLFGIIFSIFTEGYPIFERAGLFSFLFGQSWHPTHEPPDFGILPLIVGSIMVTVGALIVSIPLGVGSAIYISELAKPKEKELLKPFIELLAGIPSVIYGLFGMAFLAPFVRKLFNIPTGLNTFTTSIILGIMVVPIISSLSEDAISSVPKELREASFALGANKWETIIKVVLPAAKSGIIASIILGFGRSIGETMVVLMVAGGSAIIPKSIFQPVRPMTSAIASEMGETIMGSEHYHALFGIAIVLFVITFVSNLITEWERMKIRRR</sequence>
<feature type="transmembrane region" description="Helical" evidence="9">
    <location>
        <begin position="66"/>
        <end position="89"/>
    </location>
</feature>
<protein>
    <submittedName>
        <fullName evidence="11">Phosphate ABC transporter permease subunit PstC</fullName>
    </submittedName>
</protein>
<reference evidence="11" key="1">
    <citation type="journal article" date="2020" name="mSystems">
        <title>Genome- and Community-Level Interaction Insights into Carbon Utilization and Element Cycling Functions of Hydrothermarchaeota in Hydrothermal Sediment.</title>
        <authorList>
            <person name="Zhou Z."/>
            <person name="Liu Y."/>
            <person name="Xu W."/>
            <person name="Pan J."/>
            <person name="Luo Z.H."/>
            <person name="Li M."/>
        </authorList>
    </citation>
    <scope>NUCLEOTIDE SEQUENCE</scope>
    <source>
        <strain evidence="11">HyVt-388</strain>
    </source>
</reference>